<evidence type="ECO:0000256" key="7">
    <source>
        <dbReference type="ARBA" id="ARBA00023180"/>
    </source>
</evidence>
<feature type="region of interest" description="Disordered" evidence="8">
    <location>
        <begin position="381"/>
        <end position="401"/>
    </location>
</feature>
<evidence type="ECO:0000256" key="3">
    <source>
        <dbReference type="ARBA" id="ARBA00022729"/>
    </source>
</evidence>
<feature type="transmembrane region" description="Helical" evidence="9">
    <location>
        <begin position="32"/>
        <end position="53"/>
    </location>
</feature>
<name>A0ABD0WUQ9_UMBPY</name>
<evidence type="ECO:0000256" key="1">
    <source>
        <dbReference type="ARBA" id="ARBA00004479"/>
    </source>
</evidence>
<evidence type="ECO:0000256" key="8">
    <source>
        <dbReference type="SAM" id="MobiDB-lite"/>
    </source>
</evidence>
<feature type="transmembrane region" description="Helical" evidence="9">
    <location>
        <begin position="313"/>
        <end position="334"/>
    </location>
</feature>
<keyword evidence="11" id="KW-1185">Reference proteome</keyword>
<evidence type="ECO:0000256" key="9">
    <source>
        <dbReference type="SAM" id="Phobius"/>
    </source>
</evidence>
<keyword evidence="7" id="KW-0325">Glycoprotein</keyword>
<dbReference type="InterPro" id="IPR013783">
    <property type="entry name" value="Ig-like_fold"/>
</dbReference>
<comment type="caution">
    <text evidence="10">The sequence shown here is derived from an EMBL/GenBank/DDBJ whole genome shotgun (WGS) entry which is preliminary data.</text>
</comment>
<sequence>MTFPSHSPTVVFLLTADMKTKPRKTQSETQRFAMVPYLLFRLLWVGAVVLPVFGTTERVTEPSVAGITKGWTESFTTGLDGYPTNQDLCEDEEVFPSNDMCTLISVNSSCVLYPTNQIECSWTLDNSFNEGQYYAKVFVCNGENDYKIDCLSKGEGQVVEGQRRDDVVEVNVSSKCNADDNTNKVILTLKVSRRDMWCLYVYAMEALEIEKLSPPPNITALVTGTDLLIQWGLPSSRWFTNSRCFIYELRINDQIRAFDNRLTYNETNVDPTQAYNVALRVRKSDDCRTSGMWSDWSNTIPLNASGSPIQLNYLGLVSILLGIPMILLTLTMIIRLQRDRLFPPIPVPPQKVKQLLEKDNLFQFFPQVLPSKSVEEITVVEESEKTPPNSEHEKLFQTLVE</sequence>
<dbReference type="GO" id="GO:0016020">
    <property type="term" value="C:membrane"/>
    <property type="evidence" value="ECO:0007669"/>
    <property type="project" value="UniProtKB-SubCell"/>
</dbReference>
<evidence type="ECO:0000313" key="11">
    <source>
        <dbReference type="Proteomes" id="UP001557470"/>
    </source>
</evidence>
<evidence type="ECO:0000256" key="2">
    <source>
        <dbReference type="ARBA" id="ARBA00022692"/>
    </source>
</evidence>
<keyword evidence="2 9" id="KW-0812">Transmembrane</keyword>
<evidence type="ECO:0000256" key="4">
    <source>
        <dbReference type="ARBA" id="ARBA00022989"/>
    </source>
</evidence>
<feature type="compositionally biased region" description="Basic and acidic residues" evidence="8">
    <location>
        <begin position="382"/>
        <end position="395"/>
    </location>
</feature>
<accession>A0ABD0WUQ9</accession>
<evidence type="ECO:0000256" key="6">
    <source>
        <dbReference type="ARBA" id="ARBA00023170"/>
    </source>
</evidence>
<protein>
    <submittedName>
        <fullName evidence="10">Uncharacterized protein</fullName>
    </submittedName>
</protein>
<gene>
    <name evidence="10" type="ORF">UPYG_G00294330</name>
</gene>
<reference evidence="10 11" key="1">
    <citation type="submission" date="2024-06" db="EMBL/GenBank/DDBJ databases">
        <authorList>
            <person name="Pan Q."/>
            <person name="Wen M."/>
            <person name="Jouanno E."/>
            <person name="Zahm M."/>
            <person name="Klopp C."/>
            <person name="Cabau C."/>
            <person name="Louis A."/>
            <person name="Berthelot C."/>
            <person name="Parey E."/>
            <person name="Roest Crollius H."/>
            <person name="Montfort J."/>
            <person name="Robinson-Rechavi M."/>
            <person name="Bouchez O."/>
            <person name="Lampietro C."/>
            <person name="Lopez Roques C."/>
            <person name="Donnadieu C."/>
            <person name="Postlethwait J."/>
            <person name="Bobe J."/>
            <person name="Verreycken H."/>
            <person name="Guiguen Y."/>
        </authorList>
    </citation>
    <scope>NUCLEOTIDE SEQUENCE [LARGE SCALE GENOMIC DNA]</scope>
    <source>
        <strain evidence="10">Up_M1</strain>
        <tissue evidence="10">Testis</tissue>
    </source>
</reference>
<evidence type="ECO:0000256" key="5">
    <source>
        <dbReference type="ARBA" id="ARBA00023136"/>
    </source>
</evidence>
<keyword evidence="6" id="KW-0675">Receptor</keyword>
<dbReference type="Proteomes" id="UP001557470">
    <property type="component" value="Unassembled WGS sequence"/>
</dbReference>
<keyword evidence="3" id="KW-0732">Signal</keyword>
<dbReference type="EMBL" id="JAGEUA010000009">
    <property type="protein sequence ID" value="KAL0966358.1"/>
    <property type="molecule type" value="Genomic_DNA"/>
</dbReference>
<dbReference type="PANTHER" id="PTHR23037:SF46">
    <property type="entry name" value="INTERLEUKIN 5 RECEPTOR SUBUNIT ALPHA"/>
    <property type="match status" value="1"/>
</dbReference>
<dbReference type="PANTHER" id="PTHR23037">
    <property type="entry name" value="CYTOKINE RECEPTOR"/>
    <property type="match status" value="1"/>
</dbReference>
<dbReference type="AlphaFoldDB" id="A0ABD0WUQ9"/>
<evidence type="ECO:0000313" key="10">
    <source>
        <dbReference type="EMBL" id="KAL0966358.1"/>
    </source>
</evidence>
<organism evidence="10 11">
    <name type="scientific">Umbra pygmaea</name>
    <name type="common">Eastern mudminnow</name>
    <dbReference type="NCBI Taxonomy" id="75934"/>
    <lineage>
        <taxon>Eukaryota</taxon>
        <taxon>Metazoa</taxon>
        <taxon>Chordata</taxon>
        <taxon>Craniata</taxon>
        <taxon>Vertebrata</taxon>
        <taxon>Euteleostomi</taxon>
        <taxon>Actinopterygii</taxon>
        <taxon>Neopterygii</taxon>
        <taxon>Teleostei</taxon>
        <taxon>Protacanthopterygii</taxon>
        <taxon>Esociformes</taxon>
        <taxon>Umbridae</taxon>
        <taxon>Umbra</taxon>
    </lineage>
</organism>
<dbReference type="Gene3D" id="2.60.40.10">
    <property type="entry name" value="Immunoglobulins"/>
    <property type="match status" value="1"/>
</dbReference>
<dbReference type="SUPFAM" id="SSF49265">
    <property type="entry name" value="Fibronectin type III"/>
    <property type="match status" value="1"/>
</dbReference>
<keyword evidence="5 9" id="KW-0472">Membrane</keyword>
<dbReference type="InterPro" id="IPR036116">
    <property type="entry name" value="FN3_sf"/>
</dbReference>
<keyword evidence="4 9" id="KW-1133">Transmembrane helix</keyword>
<proteinExistence type="predicted"/>
<comment type="subcellular location">
    <subcellularLocation>
        <location evidence="1">Membrane</location>
        <topology evidence="1">Single-pass type I membrane protein</topology>
    </subcellularLocation>
</comment>